<dbReference type="GO" id="GO:0016301">
    <property type="term" value="F:kinase activity"/>
    <property type="evidence" value="ECO:0007669"/>
    <property type="project" value="UniProtKB-KW"/>
</dbReference>
<comment type="caution">
    <text evidence="1">The sequence shown here is derived from an EMBL/GenBank/DDBJ whole genome shotgun (WGS) entry which is preliminary data.</text>
</comment>
<name>A0A543FEG6_9NOCA</name>
<evidence type="ECO:0000313" key="2">
    <source>
        <dbReference type="Proteomes" id="UP000316331"/>
    </source>
</evidence>
<dbReference type="Proteomes" id="UP000316331">
    <property type="component" value="Unassembled WGS sequence"/>
</dbReference>
<reference evidence="1 2" key="1">
    <citation type="submission" date="2019-06" db="EMBL/GenBank/DDBJ databases">
        <title>Sequencing the genomes of 1000 actinobacteria strains.</title>
        <authorList>
            <person name="Klenk H.-P."/>
        </authorList>
    </citation>
    <scope>NUCLEOTIDE SEQUENCE [LARGE SCALE GENOMIC DNA]</scope>
    <source>
        <strain evidence="1 2">DSM 103495</strain>
    </source>
</reference>
<dbReference type="InterPro" id="IPR027417">
    <property type="entry name" value="P-loop_NTPase"/>
</dbReference>
<proteinExistence type="predicted"/>
<evidence type="ECO:0000313" key="1">
    <source>
        <dbReference type="EMBL" id="TQM32154.1"/>
    </source>
</evidence>
<accession>A0A543FEG6</accession>
<dbReference type="EMBL" id="VFPG01000001">
    <property type="protein sequence ID" value="TQM32154.1"/>
    <property type="molecule type" value="Genomic_DNA"/>
</dbReference>
<dbReference type="SUPFAM" id="SSF52540">
    <property type="entry name" value="P-loop containing nucleoside triphosphate hydrolases"/>
    <property type="match status" value="1"/>
</dbReference>
<sequence length="181" mass="19482">MTVNGEVIILTGPPAAGKTTVAGLLASDADVPTVHLTTDLFYRSIRTGFVLPFLPEAQRQNEVVVEAIVGTVATFARGGYDVVVDGIVGPWFLPPFRAASERDGLTMSYVVLRPDLDTTLSRAKQRVGDDLKDVEAITGLHTAFARLGDLEHHAIDTAHLDAQQTAEKVRNVLASGDYRLT</sequence>
<protein>
    <submittedName>
        <fullName evidence="1">Cytidylate kinase</fullName>
    </submittedName>
</protein>
<keyword evidence="1" id="KW-0808">Transferase</keyword>
<dbReference type="Gene3D" id="3.40.50.300">
    <property type="entry name" value="P-loop containing nucleotide triphosphate hydrolases"/>
    <property type="match status" value="1"/>
</dbReference>
<dbReference type="AlphaFoldDB" id="A0A543FEG6"/>
<gene>
    <name evidence="1" type="ORF">FB390_3832</name>
</gene>
<keyword evidence="2" id="KW-1185">Reference proteome</keyword>
<organism evidence="1 2">
    <name type="scientific">Nocardia bhagyanarayanae</name>
    <dbReference type="NCBI Taxonomy" id="1215925"/>
    <lineage>
        <taxon>Bacteria</taxon>
        <taxon>Bacillati</taxon>
        <taxon>Actinomycetota</taxon>
        <taxon>Actinomycetes</taxon>
        <taxon>Mycobacteriales</taxon>
        <taxon>Nocardiaceae</taxon>
        <taxon>Nocardia</taxon>
    </lineage>
</organism>
<keyword evidence="1" id="KW-0418">Kinase</keyword>
<dbReference type="Pfam" id="PF13671">
    <property type="entry name" value="AAA_33"/>
    <property type="match status" value="1"/>
</dbReference>